<name>A0AAD8U759_LOLMU</name>
<sequence length="244" mass="27299">MNFALLATLVEHHNRGDHAQNGWKPHVYNACIRHVKETCDVVINKDKIVARIKTFDKHYDIISKMLAQSGFGWDWDNNMVSVESDEVWARYVEANKDAAPYRNKEVKNWQAISTIYSKDHATGAGARTGGECAQVGSSSVAQVEEDDEETPEAPKKRPRTADAIMSMVGELRCTFEDALKTTVALPPPKVTPPSEILAELKKIPTMEGTDLLVAYGKLTANERTFESLMALPMEMRKPWLLTLP</sequence>
<reference evidence="3" key="1">
    <citation type="submission" date="2023-07" db="EMBL/GenBank/DDBJ databases">
        <title>A chromosome-level genome assembly of Lolium multiflorum.</title>
        <authorList>
            <person name="Chen Y."/>
            <person name="Copetti D."/>
            <person name="Kolliker R."/>
            <person name="Studer B."/>
        </authorList>
    </citation>
    <scope>NUCLEOTIDE SEQUENCE</scope>
    <source>
        <strain evidence="3">02402/16</strain>
        <tissue evidence="3">Leaf</tissue>
    </source>
</reference>
<evidence type="ECO:0000259" key="2">
    <source>
        <dbReference type="Pfam" id="PF12776"/>
    </source>
</evidence>
<dbReference type="Pfam" id="PF12776">
    <property type="entry name" value="Myb_DNA-bind_3"/>
    <property type="match status" value="1"/>
</dbReference>
<evidence type="ECO:0000313" key="4">
    <source>
        <dbReference type="Proteomes" id="UP001231189"/>
    </source>
</evidence>
<dbReference type="PANTHER" id="PTHR46929">
    <property type="entry name" value="EXPRESSED PROTEIN"/>
    <property type="match status" value="1"/>
</dbReference>
<dbReference type="EMBL" id="JAUUTY010000001">
    <property type="protein sequence ID" value="KAK1698234.1"/>
    <property type="molecule type" value="Genomic_DNA"/>
</dbReference>
<dbReference type="PANTHER" id="PTHR46929:SF15">
    <property type="entry name" value="MYB_SANT-LIKE DOMAIN-CONTAINING PROTEIN"/>
    <property type="match status" value="1"/>
</dbReference>
<organism evidence="3 4">
    <name type="scientific">Lolium multiflorum</name>
    <name type="common">Italian ryegrass</name>
    <name type="synonym">Lolium perenne subsp. multiflorum</name>
    <dbReference type="NCBI Taxonomy" id="4521"/>
    <lineage>
        <taxon>Eukaryota</taxon>
        <taxon>Viridiplantae</taxon>
        <taxon>Streptophyta</taxon>
        <taxon>Embryophyta</taxon>
        <taxon>Tracheophyta</taxon>
        <taxon>Spermatophyta</taxon>
        <taxon>Magnoliopsida</taxon>
        <taxon>Liliopsida</taxon>
        <taxon>Poales</taxon>
        <taxon>Poaceae</taxon>
        <taxon>BOP clade</taxon>
        <taxon>Pooideae</taxon>
        <taxon>Poodae</taxon>
        <taxon>Poeae</taxon>
        <taxon>Poeae Chloroplast Group 2 (Poeae type)</taxon>
        <taxon>Loliodinae</taxon>
        <taxon>Loliinae</taxon>
        <taxon>Lolium</taxon>
    </lineage>
</organism>
<accession>A0AAD8U759</accession>
<feature type="domain" description="Myb/SANT-like" evidence="2">
    <location>
        <begin position="4"/>
        <end position="91"/>
    </location>
</feature>
<keyword evidence="4" id="KW-1185">Reference proteome</keyword>
<feature type="region of interest" description="Disordered" evidence="1">
    <location>
        <begin position="138"/>
        <end position="159"/>
    </location>
</feature>
<protein>
    <recommendedName>
        <fullName evidence="2">Myb/SANT-like domain-containing protein</fullName>
    </recommendedName>
</protein>
<evidence type="ECO:0000256" key="1">
    <source>
        <dbReference type="SAM" id="MobiDB-lite"/>
    </source>
</evidence>
<evidence type="ECO:0000313" key="3">
    <source>
        <dbReference type="EMBL" id="KAK1698234.1"/>
    </source>
</evidence>
<proteinExistence type="predicted"/>
<gene>
    <name evidence="3" type="ORF">QYE76_014931</name>
</gene>
<dbReference type="AlphaFoldDB" id="A0AAD8U759"/>
<comment type="caution">
    <text evidence="3">The sequence shown here is derived from an EMBL/GenBank/DDBJ whole genome shotgun (WGS) entry which is preliminary data.</text>
</comment>
<dbReference type="InterPro" id="IPR024752">
    <property type="entry name" value="Myb/SANT-like_dom"/>
</dbReference>
<dbReference type="Proteomes" id="UP001231189">
    <property type="component" value="Unassembled WGS sequence"/>
</dbReference>